<proteinExistence type="predicted"/>
<reference evidence="4 5" key="1">
    <citation type="submission" date="2022-05" db="EMBL/GenBank/DDBJ databases">
        <authorList>
            <person name="Zhou X."/>
            <person name="Li K."/>
            <person name="Man Y."/>
        </authorList>
    </citation>
    <scope>NUCLEOTIDE SEQUENCE [LARGE SCALE GENOMIC DNA]</scope>
    <source>
        <strain evidence="4 5">MS405</strain>
    </source>
</reference>
<protein>
    <recommendedName>
        <fullName evidence="3">PASTA domain-containing protein</fullName>
    </recommendedName>
</protein>
<evidence type="ECO:0000313" key="4">
    <source>
        <dbReference type="EMBL" id="UQT61206.1"/>
    </source>
</evidence>
<sequence length="201" mass="21525">MTFPELVFAALAVDPTPSPSDPGTPKNLNDNGTGGVIWVLIFLLVFAVVAVLIAKWYQMVARRDNPTVRRSIDGGIVRAAMALISISALVILTVLSLYTGAVGDNELKTALITITAAITAFYFSSKSSDSARQDIIQAIKDYPSAPDVTGITIAQARKVLDGMNLRLDFPKEAADTAEIESQEPKPGNPVREGNIRVQIKA</sequence>
<evidence type="ECO:0000256" key="2">
    <source>
        <dbReference type="SAM" id="Phobius"/>
    </source>
</evidence>
<feature type="transmembrane region" description="Helical" evidence="2">
    <location>
        <begin position="36"/>
        <end position="54"/>
    </location>
</feature>
<dbReference type="Pfam" id="PF03793">
    <property type="entry name" value="PASTA"/>
    <property type="match status" value="1"/>
</dbReference>
<dbReference type="EMBL" id="CP097289">
    <property type="protein sequence ID" value="UQT61206.1"/>
    <property type="molecule type" value="Genomic_DNA"/>
</dbReference>
<evidence type="ECO:0000313" key="5">
    <source>
        <dbReference type="Proteomes" id="UP000829992"/>
    </source>
</evidence>
<organism evidence="4 5">
    <name type="scientific">Streptomyces durmitorensis</name>
    <dbReference type="NCBI Taxonomy" id="319947"/>
    <lineage>
        <taxon>Bacteria</taxon>
        <taxon>Bacillati</taxon>
        <taxon>Actinomycetota</taxon>
        <taxon>Actinomycetes</taxon>
        <taxon>Kitasatosporales</taxon>
        <taxon>Streptomycetaceae</taxon>
        <taxon>Streptomyces</taxon>
    </lineage>
</organism>
<evidence type="ECO:0000259" key="3">
    <source>
        <dbReference type="Pfam" id="PF03793"/>
    </source>
</evidence>
<feature type="region of interest" description="Disordered" evidence="1">
    <location>
        <begin position="174"/>
        <end position="196"/>
    </location>
</feature>
<gene>
    <name evidence="4" type="ORF">M4V62_42450</name>
</gene>
<dbReference type="Gene3D" id="3.30.10.20">
    <property type="match status" value="1"/>
</dbReference>
<dbReference type="Proteomes" id="UP000829992">
    <property type="component" value="Chromosome"/>
</dbReference>
<dbReference type="InterPro" id="IPR005543">
    <property type="entry name" value="PASTA_dom"/>
</dbReference>
<keyword evidence="2" id="KW-0812">Transmembrane</keyword>
<feature type="transmembrane region" description="Helical" evidence="2">
    <location>
        <begin position="75"/>
        <end position="101"/>
    </location>
</feature>
<accession>A0ABY4Q7U8</accession>
<name>A0ABY4Q7U8_9ACTN</name>
<feature type="transmembrane region" description="Helical" evidence="2">
    <location>
        <begin position="107"/>
        <end position="124"/>
    </location>
</feature>
<evidence type="ECO:0000256" key="1">
    <source>
        <dbReference type="SAM" id="MobiDB-lite"/>
    </source>
</evidence>
<keyword evidence="2" id="KW-0472">Membrane</keyword>
<feature type="domain" description="PASTA" evidence="3">
    <location>
        <begin position="146"/>
        <end position="197"/>
    </location>
</feature>
<keyword evidence="5" id="KW-1185">Reference proteome</keyword>
<keyword evidence="2" id="KW-1133">Transmembrane helix</keyword>
<dbReference type="RefSeq" id="WP_249592538.1">
    <property type="nucleotide sequence ID" value="NZ_BAAAQL010000038.1"/>
</dbReference>
<dbReference type="CDD" id="cd06577">
    <property type="entry name" value="PASTA_pknB"/>
    <property type="match status" value="1"/>
</dbReference>